<proteinExistence type="predicted"/>
<dbReference type="EMBL" id="FNCN01000021">
    <property type="protein sequence ID" value="SDH73766.1"/>
    <property type="molecule type" value="Genomic_DNA"/>
</dbReference>
<evidence type="ECO:0000313" key="3">
    <source>
        <dbReference type="Proteomes" id="UP000198923"/>
    </source>
</evidence>
<sequence>MSLIAATVLDFICKELKDLGVEDELLTGTARFDELDIDSLDVADLMTAVKRDFGVIIPRRDLVGITLGDLAERIVSDQSAK</sequence>
<dbReference type="AlphaFoldDB" id="A0A1G8EV45"/>
<keyword evidence="3" id="KW-1185">Reference proteome</keyword>
<organism evidence="2 3">
    <name type="scientific">Sinosporangium album</name>
    <dbReference type="NCBI Taxonomy" id="504805"/>
    <lineage>
        <taxon>Bacteria</taxon>
        <taxon>Bacillati</taxon>
        <taxon>Actinomycetota</taxon>
        <taxon>Actinomycetes</taxon>
        <taxon>Streptosporangiales</taxon>
        <taxon>Streptosporangiaceae</taxon>
        <taxon>Sinosporangium</taxon>
    </lineage>
</organism>
<dbReference type="InterPro" id="IPR009081">
    <property type="entry name" value="PP-bd_ACP"/>
</dbReference>
<dbReference type="SUPFAM" id="SSF47336">
    <property type="entry name" value="ACP-like"/>
    <property type="match status" value="1"/>
</dbReference>
<feature type="domain" description="Carrier" evidence="1">
    <location>
        <begin position="2"/>
        <end position="81"/>
    </location>
</feature>
<evidence type="ECO:0000259" key="1">
    <source>
        <dbReference type="PROSITE" id="PS50075"/>
    </source>
</evidence>
<dbReference type="PROSITE" id="PS50075">
    <property type="entry name" value="CARRIER"/>
    <property type="match status" value="1"/>
</dbReference>
<dbReference type="OrthoDB" id="5244566at2"/>
<dbReference type="RefSeq" id="WP_093172479.1">
    <property type="nucleotide sequence ID" value="NZ_FNCN01000021.1"/>
</dbReference>
<dbReference type="Pfam" id="PF00550">
    <property type="entry name" value="PP-binding"/>
    <property type="match status" value="1"/>
</dbReference>
<dbReference type="InterPro" id="IPR036736">
    <property type="entry name" value="ACP-like_sf"/>
</dbReference>
<dbReference type="STRING" id="504805.SAMN05421505_12171"/>
<gene>
    <name evidence="2" type="ORF">SAMN05421505_12171</name>
</gene>
<reference evidence="2 3" key="1">
    <citation type="submission" date="2016-10" db="EMBL/GenBank/DDBJ databases">
        <authorList>
            <person name="de Groot N.N."/>
        </authorList>
    </citation>
    <scope>NUCLEOTIDE SEQUENCE [LARGE SCALE GENOMIC DNA]</scope>
    <source>
        <strain evidence="2 3">CPCC 201354</strain>
    </source>
</reference>
<evidence type="ECO:0000313" key="2">
    <source>
        <dbReference type="EMBL" id="SDH73766.1"/>
    </source>
</evidence>
<accession>A0A1G8EV45</accession>
<dbReference type="Proteomes" id="UP000198923">
    <property type="component" value="Unassembled WGS sequence"/>
</dbReference>
<name>A0A1G8EV45_9ACTN</name>
<protein>
    <submittedName>
        <fullName evidence="2">Acyl carrier protein</fullName>
    </submittedName>
</protein>
<dbReference type="Gene3D" id="1.10.1200.10">
    <property type="entry name" value="ACP-like"/>
    <property type="match status" value="1"/>
</dbReference>